<dbReference type="InterPro" id="IPR036909">
    <property type="entry name" value="Cyt_c-like_dom_sf"/>
</dbReference>
<keyword evidence="1" id="KW-0813">Transport</keyword>
<dbReference type="PRINTS" id="PR00606">
    <property type="entry name" value="CYTCHROMECID"/>
</dbReference>
<feature type="domain" description="Cytochrome c" evidence="7">
    <location>
        <begin position="46"/>
        <end position="129"/>
    </location>
</feature>
<evidence type="ECO:0000256" key="2">
    <source>
        <dbReference type="ARBA" id="ARBA00022617"/>
    </source>
</evidence>
<proteinExistence type="predicted"/>
<keyword evidence="3 6" id="KW-0479">Metal-binding</keyword>
<organism evidence="8 9">
    <name type="scientific">Comamonas endophytica</name>
    <dbReference type="NCBI Taxonomy" id="2949090"/>
    <lineage>
        <taxon>Bacteria</taxon>
        <taxon>Pseudomonadati</taxon>
        <taxon>Pseudomonadota</taxon>
        <taxon>Betaproteobacteria</taxon>
        <taxon>Burkholderiales</taxon>
        <taxon>Comamonadaceae</taxon>
        <taxon>Comamonas</taxon>
    </lineage>
</organism>
<evidence type="ECO:0000256" key="5">
    <source>
        <dbReference type="ARBA" id="ARBA00023004"/>
    </source>
</evidence>
<evidence type="ECO:0000256" key="4">
    <source>
        <dbReference type="ARBA" id="ARBA00022982"/>
    </source>
</evidence>
<sequence>MAPPAFKARRWLAAAGVAAVAVALLVLAFRSLTSPAMPSGALESQQTLHAGAALVQSNYCLRCHGNGRFGPDFAQIAQRYRGDASAPAQLAERIQQGSSGRWGRRVMPRQPNIGPEEARLLAAWVLAQPDPGQP</sequence>
<dbReference type="RefSeq" id="WP_231041758.1">
    <property type="nucleotide sequence ID" value="NZ_CP106881.1"/>
</dbReference>
<keyword evidence="5 6" id="KW-0408">Iron</keyword>
<dbReference type="EMBL" id="CP106881">
    <property type="protein sequence ID" value="UYG50661.1"/>
    <property type="molecule type" value="Genomic_DNA"/>
</dbReference>
<name>A0ABY6G6Y0_9BURK</name>
<dbReference type="Pfam" id="PF13442">
    <property type="entry name" value="Cytochrome_CBB3"/>
    <property type="match status" value="1"/>
</dbReference>
<dbReference type="Proteomes" id="UP001162800">
    <property type="component" value="Chromosome"/>
</dbReference>
<evidence type="ECO:0000256" key="6">
    <source>
        <dbReference type="PROSITE-ProRule" id="PRU00433"/>
    </source>
</evidence>
<reference evidence="8" key="1">
    <citation type="submission" date="2022-09" db="EMBL/GenBank/DDBJ databases">
        <title>The complete genome of Acidovorax sp. 5MLIR.</title>
        <authorList>
            <person name="Liu L."/>
            <person name="Yue J."/>
            <person name="Yang F."/>
            <person name="Yuan J."/>
            <person name="Li L."/>
        </authorList>
    </citation>
    <scope>NUCLEOTIDE SEQUENCE</scope>
    <source>
        <strain evidence="8">5MLIR</strain>
    </source>
</reference>
<evidence type="ECO:0000256" key="1">
    <source>
        <dbReference type="ARBA" id="ARBA00022448"/>
    </source>
</evidence>
<evidence type="ECO:0000313" key="9">
    <source>
        <dbReference type="Proteomes" id="UP001162800"/>
    </source>
</evidence>
<evidence type="ECO:0000259" key="7">
    <source>
        <dbReference type="PROSITE" id="PS51007"/>
    </source>
</evidence>
<dbReference type="InterPro" id="IPR009056">
    <property type="entry name" value="Cyt_c-like_dom"/>
</dbReference>
<keyword evidence="2 6" id="KW-0349">Heme</keyword>
<dbReference type="PROSITE" id="PS51007">
    <property type="entry name" value="CYTC"/>
    <property type="match status" value="1"/>
</dbReference>
<dbReference type="SUPFAM" id="SSF46626">
    <property type="entry name" value="Cytochrome c"/>
    <property type="match status" value="1"/>
</dbReference>
<evidence type="ECO:0000313" key="8">
    <source>
        <dbReference type="EMBL" id="UYG50661.1"/>
    </source>
</evidence>
<keyword evidence="9" id="KW-1185">Reference proteome</keyword>
<protein>
    <submittedName>
        <fullName evidence="8">C-type cytochrome</fullName>
    </submittedName>
</protein>
<gene>
    <name evidence="8" type="ORF">M9799_11210</name>
</gene>
<dbReference type="Gene3D" id="1.10.760.10">
    <property type="entry name" value="Cytochrome c-like domain"/>
    <property type="match status" value="1"/>
</dbReference>
<evidence type="ECO:0000256" key="3">
    <source>
        <dbReference type="ARBA" id="ARBA00022723"/>
    </source>
</evidence>
<dbReference type="InterPro" id="IPR002324">
    <property type="entry name" value="Cyt_c_ID"/>
</dbReference>
<accession>A0ABY6G6Y0</accession>
<keyword evidence="4" id="KW-0249">Electron transport</keyword>